<evidence type="ECO:0000313" key="1">
    <source>
        <dbReference type="Ensembl" id="ENSCUSP00005002029.1"/>
    </source>
</evidence>
<dbReference type="Proteomes" id="UP000694563">
    <property type="component" value="Chromosome 2"/>
</dbReference>
<keyword evidence="2" id="KW-1185">Reference proteome</keyword>
<organism evidence="1 2">
    <name type="scientific">Catharus ustulatus</name>
    <name type="common">Russet-backed thrush</name>
    <name type="synonym">Hylocichla ustulatus</name>
    <dbReference type="NCBI Taxonomy" id="91951"/>
    <lineage>
        <taxon>Eukaryota</taxon>
        <taxon>Metazoa</taxon>
        <taxon>Chordata</taxon>
        <taxon>Craniata</taxon>
        <taxon>Vertebrata</taxon>
        <taxon>Euteleostomi</taxon>
        <taxon>Archelosauria</taxon>
        <taxon>Archosauria</taxon>
        <taxon>Dinosauria</taxon>
        <taxon>Saurischia</taxon>
        <taxon>Theropoda</taxon>
        <taxon>Coelurosauria</taxon>
        <taxon>Aves</taxon>
        <taxon>Neognathae</taxon>
        <taxon>Neoaves</taxon>
        <taxon>Telluraves</taxon>
        <taxon>Australaves</taxon>
        <taxon>Passeriformes</taxon>
        <taxon>Turdidae</taxon>
        <taxon>Catharus</taxon>
    </lineage>
</organism>
<sequence>PSAKLVFLLRHFLWSHREALNNEIFSSYFATYKISSLSESRSCIAFPVGTALGLSTTCWCHFSRRPRKPAVEGSFNSNIFEENERENVIAESHYKCRKQYLKYE</sequence>
<dbReference type="Ensembl" id="ENSCUST00005002139.1">
    <property type="protein sequence ID" value="ENSCUSP00005002029.1"/>
    <property type="gene ID" value="ENSCUSG00005001399.1"/>
</dbReference>
<proteinExistence type="predicted"/>
<dbReference type="AlphaFoldDB" id="A0A8C3TP39"/>
<reference evidence="1" key="2">
    <citation type="submission" date="2025-08" db="UniProtKB">
        <authorList>
            <consortium name="Ensembl"/>
        </authorList>
    </citation>
    <scope>IDENTIFICATION</scope>
</reference>
<reference evidence="1" key="1">
    <citation type="submission" date="2020-10" db="EMBL/GenBank/DDBJ databases">
        <title>Catharus ustulatus (Swainson's thrush) genome, bCatUst1, primary haplotype v2.</title>
        <authorList>
            <person name="Delmore K."/>
            <person name="Vafadar M."/>
            <person name="Formenti G."/>
            <person name="Chow W."/>
            <person name="Pelan S."/>
            <person name="Howe K."/>
            <person name="Rhie A."/>
            <person name="Mountcastle J."/>
            <person name="Haase B."/>
            <person name="Fedrigo O."/>
            <person name="Jarvis E.D."/>
        </authorList>
    </citation>
    <scope>NUCLEOTIDE SEQUENCE [LARGE SCALE GENOMIC DNA]</scope>
</reference>
<accession>A0A8C3TP39</accession>
<name>A0A8C3TP39_CATUS</name>
<evidence type="ECO:0000313" key="2">
    <source>
        <dbReference type="Proteomes" id="UP000694563"/>
    </source>
</evidence>
<reference evidence="1" key="3">
    <citation type="submission" date="2025-09" db="UniProtKB">
        <authorList>
            <consortium name="Ensembl"/>
        </authorList>
    </citation>
    <scope>IDENTIFICATION</scope>
</reference>
<protein>
    <submittedName>
        <fullName evidence="1">Uncharacterized protein</fullName>
    </submittedName>
</protein>